<accession>A0A0E4H337</accession>
<sequence>MSDVELDPGIEFAGAQFAMWRKKKRVTQRQLMDEKIISQAPLVHFENGRSWPRERTRAKLEERLGLPAGQIANWRYGNAAPATADAMPLRTDVMVAALDIAVQAVTNDAQRLPPPDDPGYWSAVVETLRDLRKLDTTVTAAARTTPVEPVLAQLRTVRRTYDGLVRAIAAARPDERGPQLYVARTAAQMSVAEAAAAAGVPEPMIVAVESCQIEAPPQIQALLLRLRD</sequence>
<evidence type="ECO:0000313" key="1">
    <source>
        <dbReference type="EMBL" id="CQD24150.1"/>
    </source>
</evidence>
<proteinExistence type="predicted"/>
<dbReference type="EMBL" id="CTEE01000002">
    <property type="protein sequence ID" value="CQD24150.1"/>
    <property type="molecule type" value="Genomic_DNA"/>
</dbReference>
<name>A0A0E4H337_MYCLN</name>
<dbReference type="InterPro" id="IPR001387">
    <property type="entry name" value="Cro/C1-type_HTH"/>
</dbReference>
<dbReference type="STRING" id="141349.BN1232_06075"/>
<dbReference type="OrthoDB" id="3214282at2"/>
<gene>
    <name evidence="1" type="ORF">BN1232_06075</name>
</gene>
<reference evidence="1 2" key="1">
    <citation type="submission" date="2015-03" db="EMBL/GenBank/DDBJ databases">
        <authorList>
            <person name="Urmite Genomes"/>
        </authorList>
    </citation>
    <scope>NUCLEOTIDE SEQUENCE [LARGE SCALE GENOMIC DNA]</scope>
    <source>
        <strain evidence="1 2">CSUR P1491</strain>
    </source>
</reference>
<dbReference type="RefSeq" id="WP_090609859.1">
    <property type="nucleotide sequence ID" value="NZ_CTEE01000002.1"/>
</dbReference>
<dbReference type="AlphaFoldDB" id="A0A0E4H337"/>
<dbReference type="InterPro" id="IPR010982">
    <property type="entry name" value="Lambda_DNA-bd_dom_sf"/>
</dbReference>
<dbReference type="Proteomes" id="UP000199251">
    <property type="component" value="Unassembled WGS sequence"/>
</dbReference>
<evidence type="ECO:0000313" key="2">
    <source>
        <dbReference type="Proteomes" id="UP000199251"/>
    </source>
</evidence>
<dbReference type="CDD" id="cd00093">
    <property type="entry name" value="HTH_XRE"/>
    <property type="match status" value="1"/>
</dbReference>
<protein>
    <submittedName>
        <fullName evidence="1">XRE family transcriptional regulator</fullName>
    </submittedName>
</protein>
<organism evidence="1 2">
    <name type="scientific">Mycobacterium lentiflavum</name>
    <dbReference type="NCBI Taxonomy" id="141349"/>
    <lineage>
        <taxon>Bacteria</taxon>
        <taxon>Bacillati</taxon>
        <taxon>Actinomycetota</taxon>
        <taxon>Actinomycetes</taxon>
        <taxon>Mycobacteriales</taxon>
        <taxon>Mycobacteriaceae</taxon>
        <taxon>Mycobacterium</taxon>
        <taxon>Mycobacterium simiae complex</taxon>
    </lineage>
</organism>
<dbReference type="GO" id="GO:0003677">
    <property type="term" value="F:DNA binding"/>
    <property type="evidence" value="ECO:0007669"/>
    <property type="project" value="InterPro"/>
</dbReference>
<dbReference type="Gene3D" id="1.10.260.40">
    <property type="entry name" value="lambda repressor-like DNA-binding domains"/>
    <property type="match status" value="1"/>
</dbReference>
<dbReference type="SUPFAM" id="SSF47413">
    <property type="entry name" value="lambda repressor-like DNA-binding domains"/>
    <property type="match status" value="1"/>
</dbReference>